<dbReference type="SMART" id="SM01061">
    <property type="entry name" value="CAT_RBD"/>
    <property type="match status" value="1"/>
</dbReference>
<dbReference type="InterPro" id="IPR036634">
    <property type="entry name" value="PRD_sf"/>
</dbReference>
<sequence>MGEYIIEKALNNNVLIANYYDEEVVLIGRGIGFGKKQGQRIETDKIEKIYELRGYHEQERYKTLIGMTDERVIKTVIEIVDTIKEMAYGEVNDSILLSLTDHIIFALKRLEDGIVISNPFIKETEALYPQEFDVASKVVEMLNEKLGVHFPHTEIGFIALHIHSSINNHTMREMNMMTEVVARAVQIIEHDLKIQVNKDSLIYARFVRHISFAVQRVMINDRPPEQRNLEKLLKLQYPTCYNVAVKIVKMMQQQLSKPVYESELVYLTMHIQQFNTEVEDV</sequence>
<dbReference type="SUPFAM" id="SSF63520">
    <property type="entry name" value="PTS-regulatory domain, PRD"/>
    <property type="match status" value="2"/>
</dbReference>
<dbReference type="InterPro" id="IPR036650">
    <property type="entry name" value="CAT_RNA-bd_dom_sf"/>
</dbReference>
<dbReference type="InterPro" id="IPR050661">
    <property type="entry name" value="BglG_antiterminators"/>
</dbReference>
<dbReference type="AlphaFoldDB" id="A0A4R6BSH4"/>
<protein>
    <submittedName>
        <fullName evidence="3">PRD domain-containing protein</fullName>
    </submittedName>
</protein>
<dbReference type="Gene3D" id="1.20.58.1950">
    <property type="match status" value="1"/>
</dbReference>
<evidence type="ECO:0000259" key="2">
    <source>
        <dbReference type="PROSITE" id="PS51372"/>
    </source>
</evidence>
<evidence type="ECO:0000313" key="4">
    <source>
        <dbReference type="Proteomes" id="UP000294802"/>
    </source>
</evidence>
<dbReference type="GO" id="GO:0003723">
    <property type="term" value="F:RNA binding"/>
    <property type="evidence" value="ECO:0007669"/>
    <property type="project" value="InterPro"/>
</dbReference>
<keyword evidence="4" id="KW-1185">Reference proteome</keyword>
<keyword evidence="1" id="KW-0677">Repeat</keyword>
<feature type="domain" description="PRD" evidence="2">
    <location>
        <begin position="173"/>
        <end position="281"/>
    </location>
</feature>
<feature type="domain" description="PRD" evidence="2">
    <location>
        <begin position="64"/>
        <end position="172"/>
    </location>
</feature>
<dbReference type="PROSITE" id="PS51372">
    <property type="entry name" value="PRD_2"/>
    <property type="match status" value="2"/>
</dbReference>
<name>A0A4R6BSH4_9STAP</name>
<reference evidence="3 4" key="1">
    <citation type="submission" date="2019-01" db="EMBL/GenBank/DDBJ databases">
        <title>Draft genome sequences of the type strains of six Macrococcus species.</title>
        <authorList>
            <person name="Mazhar S."/>
            <person name="Altermann E."/>
            <person name="Hill C."/>
            <person name="Mcauliffe O."/>
        </authorList>
    </citation>
    <scope>NUCLEOTIDE SEQUENCE [LARGE SCALE GENOMIC DNA]</scope>
    <source>
        <strain evidence="3 4">CCM4815</strain>
    </source>
</reference>
<dbReference type="Gene3D" id="1.10.1790.10">
    <property type="entry name" value="PRD domain"/>
    <property type="match status" value="1"/>
</dbReference>
<gene>
    <name evidence="3" type="ORF">ERX29_09740</name>
</gene>
<dbReference type="Gene3D" id="2.30.24.10">
    <property type="entry name" value="CAT RNA-binding domain"/>
    <property type="match status" value="1"/>
</dbReference>
<proteinExistence type="predicted"/>
<dbReference type="OrthoDB" id="9813552at2"/>
<dbReference type="GO" id="GO:0006355">
    <property type="term" value="P:regulation of DNA-templated transcription"/>
    <property type="evidence" value="ECO:0007669"/>
    <property type="project" value="InterPro"/>
</dbReference>
<evidence type="ECO:0000256" key="1">
    <source>
        <dbReference type="ARBA" id="ARBA00022737"/>
    </source>
</evidence>
<dbReference type="PANTHER" id="PTHR30185:SF16">
    <property type="entry name" value="PROTEIN GLCT"/>
    <property type="match status" value="1"/>
</dbReference>
<dbReference type="RefSeq" id="WP_133444485.1">
    <property type="nucleotide sequence ID" value="NZ_SCWB01000018.1"/>
</dbReference>
<dbReference type="SUPFAM" id="SSF50151">
    <property type="entry name" value="SacY-like RNA-binding domain"/>
    <property type="match status" value="1"/>
</dbReference>
<evidence type="ECO:0000313" key="3">
    <source>
        <dbReference type="EMBL" id="TDM07057.1"/>
    </source>
</evidence>
<dbReference type="Gene3D" id="1.20.890.100">
    <property type="match status" value="1"/>
</dbReference>
<dbReference type="InterPro" id="IPR011608">
    <property type="entry name" value="PRD"/>
</dbReference>
<dbReference type="PANTHER" id="PTHR30185">
    <property type="entry name" value="CRYPTIC BETA-GLUCOSIDE BGL OPERON ANTITERMINATOR"/>
    <property type="match status" value="1"/>
</dbReference>
<dbReference type="NCBIfam" id="NF047357">
    <property type="entry name" value="antiterm_GlcT"/>
    <property type="match status" value="1"/>
</dbReference>
<dbReference type="Pfam" id="PF03123">
    <property type="entry name" value="CAT_RBD"/>
    <property type="match status" value="1"/>
</dbReference>
<dbReference type="Pfam" id="PF00874">
    <property type="entry name" value="PRD"/>
    <property type="match status" value="2"/>
</dbReference>
<dbReference type="Proteomes" id="UP000294802">
    <property type="component" value="Unassembled WGS sequence"/>
</dbReference>
<dbReference type="InterPro" id="IPR004341">
    <property type="entry name" value="CAT_RNA-bd_dom"/>
</dbReference>
<comment type="caution">
    <text evidence="3">The sequence shown here is derived from an EMBL/GenBank/DDBJ whole genome shotgun (WGS) entry which is preliminary data.</text>
</comment>
<organism evidence="3 4">
    <name type="scientific">Macrococcus lamae</name>
    <dbReference type="NCBI Taxonomy" id="198484"/>
    <lineage>
        <taxon>Bacteria</taxon>
        <taxon>Bacillati</taxon>
        <taxon>Bacillota</taxon>
        <taxon>Bacilli</taxon>
        <taxon>Bacillales</taxon>
        <taxon>Staphylococcaceae</taxon>
        <taxon>Macrococcus</taxon>
    </lineage>
</organism>
<accession>A0A4R6BSH4</accession>
<dbReference type="EMBL" id="SCWB01000018">
    <property type="protein sequence ID" value="TDM07057.1"/>
    <property type="molecule type" value="Genomic_DNA"/>
</dbReference>